<dbReference type="InterPro" id="IPR006315">
    <property type="entry name" value="OM_autotransptr_brl_dom"/>
</dbReference>
<feature type="chain" id="PRO_5007378057" evidence="2">
    <location>
        <begin position="22"/>
        <end position="193"/>
    </location>
</feature>
<feature type="domain" description="Outer membrane protein beta-barrel" evidence="3">
    <location>
        <begin position="8"/>
        <end position="193"/>
    </location>
</feature>
<evidence type="ECO:0000313" key="4">
    <source>
        <dbReference type="EMBL" id="CEA06706.1"/>
    </source>
</evidence>
<name>A0A078MPF0_9PSED</name>
<dbReference type="InterPro" id="IPR027385">
    <property type="entry name" value="Beta-barrel_OMP"/>
</dbReference>
<organism evidence="4">
    <name type="scientific">Pseudomonas saudimassiliensis</name>
    <dbReference type="NCBI Taxonomy" id="1461581"/>
    <lineage>
        <taxon>Bacteria</taxon>
        <taxon>Pseudomonadati</taxon>
        <taxon>Pseudomonadota</taxon>
        <taxon>Gammaproteobacteria</taxon>
        <taxon>Pseudomonadales</taxon>
        <taxon>Pseudomonadaceae</taxon>
        <taxon>Pseudomonas</taxon>
    </lineage>
</organism>
<dbReference type="InterPro" id="IPR011250">
    <property type="entry name" value="OMP/PagP_B-barrel"/>
</dbReference>
<evidence type="ECO:0000256" key="2">
    <source>
        <dbReference type="SAM" id="SignalP"/>
    </source>
</evidence>
<dbReference type="EMBL" id="LM997413">
    <property type="protein sequence ID" value="CEA06706.1"/>
    <property type="molecule type" value="Genomic_DNA"/>
</dbReference>
<evidence type="ECO:0000259" key="3">
    <source>
        <dbReference type="Pfam" id="PF13505"/>
    </source>
</evidence>
<dbReference type="PATRIC" id="fig|1461581.3.peg.2969"/>
<protein>
    <submittedName>
        <fullName evidence="4">Outer membrane protein A</fullName>
    </submittedName>
</protein>
<dbReference type="GO" id="GO:0019867">
    <property type="term" value="C:outer membrane"/>
    <property type="evidence" value="ECO:0007669"/>
    <property type="project" value="InterPro"/>
</dbReference>
<sequence length="193" mass="20712">MLRKSLLAVLVSGLMVTGVQAADSQINGYLFGNVGQSETDLSDLEDMGLSTDEKATAYKVGAGVQLNRHIGVEFQYVDLGEVSADVPGLKAEIGAKGFGANLVGSLPFDRFKVYGKVGYHQMESDWRVKLGGDTFAKGDDDSNVTSFAIGATYALTPQFELVAEFERYQDVGDEDSTGEADVDLASIGLRYNF</sequence>
<proteinExistence type="predicted"/>
<evidence type="ECO:0000256" key="1">
    <source>
        <dbReference type="ARBA" id="ARBA00022729"/>
    </source>
</evidence>
<keyword evidence="1 2" id="KW-0732">Signal</keyword>
<dbReference type="AlphaFoldDB" id="A0A078MPF0"/>
<feature type="signal peptide" evidence="2">
    <location>
        <begin position="1"/>
        <end position="21"/>
    </location>
</feature>
<gene>
    <name evidence="4" type="ORF">BN1049_03032</name>
</gene>
<dbReference type="SUPFAM" id="SSF56925">
    <property type="entry name" value="OMPA-like"/>
    <property type="match status" value="1"/>
</dbReference>
<dbReference type="Gene3D" id="2.40.160.20">
    <property type="match status" value="1"/>
</dbReference>
<dbReference type="RefSeq" id="WP_044501246.1">
    <property type="nucleotide sequence ID" value="NZ_LK391969.1"/>
</dbReference>
<dbReference type="Pfam" id="PF13505">
    <property type="entry name" value="OMP_b-brl"/>
    <property type="match status" value="1"/>
</dbReference>
<dbReference type="NCBIfam" id="TIGR01414">
    <property type="entry name" value="autotrans_barl"/>
    <property type="match status" value="1"/>
</dbReference>
<dbReference type="EMBL" id="LK391969">
    <property type="protein sequence ID" value="CEF28050.1"/>
    <property type="molecule type" value="Genomic_DNA"/>
</dbReference>
<accession>A0A078MPF0</accession>
<dbReference type="OrthoDB" id="6877638at2"/>
<reference evidence="4" key="1">
    <citation type="submission" date="2014-07" db="EMBL/GenBank/DDBJ databases">
        <authorList>
            <person name="Urmite Genomes Urmite Genomes"/>
        </authorList>
    </citation>
    <scope>NUCLEOTIDE SEQUENCE</scope>
    <source>
        <strain evidence="4">12M76_air</strain>
    </source>
</reference>